<evidence type="ECO:0000313" key="2">
    <source>
        <dbReference type="EMBL" id="CAE2327593.1"/>
    </source>
</evidence>
<reference evidence="2" key="1">
    <citation type="submission" date="2021-01" db="EMBL/GenBank/DDBJ databases">
        <authorList>
            <person name="Corre E."/>
            <person name="Pelletier E."/>
            <person name="Niang G."/>
            <person name="Scheremetjew M."/>
            <person name="Finn R."/>
            <person name="Kale V."/>
            <person name="Holt S."/>
            <person name="Cochrane G."/>
            <person name="Meng A."/>
            <person name="Brown T."/>
            <person name="Cohen L."/>
        </authorList>
    </citation>
    <scope>NUCLEOTIDE SEQUENCE</scope>
    <source>
        <strain evidence="2">SoJaBio B1-5/56/2</strain>
    </source>
</reference>
<dbReference type="AlphaFoldDB" id="A0A7S4P8V7"/>
<dbReference type="SUPFAM" id="SSF52343">
    <property type="entry name" value="Ferredoxin reductase-like, C-terminal NADP-linked domain"/>
    <property type="match status" value="1"/>
</dbReference>
<dbReference type="Gene3D" id="3.40.50.80">
    <property type="entry name" value="Nucleotide-binding domain of ferredoxin-NADP reductase (FNR) module"/>
    <property type="match status" value="1"/>
</dbReference>
<feature type="domain" description="Oxidoreductase FAD/NAD(P)-binding" evidence="1">
    <location>
        <begin position="512"/>
        <end position="635"/>
    </location>
</feature>
<evidence type="ECO:0000259" key="1">
    <source>
        <dbReference type="Pfam" id="PF00175"/>
    </source>
</evidence>
<dbReference type="InterPro" id="IPR001433">
    <property type="entry name" value="OxRdtase_FAD/NAD-bd"/>
</dbReference>
<dbReference type="PANTHER" id="PTHR42815">
    <property type="entry name" value="FAD-BINDING, PUTATIVE (AFU_ORTHOLOGUE AFUA_6G07600)-RELATED"/>
    <property type="match status" value="1"/>
</dbReference>
<dbReference type="InterPro" id="IPR017938">
    <property type="entry name" value="Riboflavin_synthase-like_b-brl"/>
</dbReference>
<gene>
    <name evidence="2" type="ORF">NAES01612_LOCUS20754</name>
</gene>
<dbReference type="EMBL" id="HBKR01031546">
    <property type="protein sequence ID" value="CAE2327593.1"/>
    <property type="molecule type" value="Transcribed_RNA"/>
</dbReference>
<dbReference type="InterPro" id="IPR039261">
    <property type="entry name" value="FNR_nucleotide-bd"/>
</dbReference>
<proteinExistence type="predicted"/>
<sequence>MSLLGDPSDEILLAQYTKERHDQHFGERHVQEQLGIAKSMPPWIVQPEMPQQHSDFYANLHYFSIATTDSKNRPWATILTSPKGFIKPLSSSILSISCIVASEDPFVRAIVEHEEGLGSSEGKKLLFAGLGVDFTNRRRNKVAGVILQSKVKKLSKGSSKLELTLFTNENMGNCPKYITVRTLQYAFQEPEKVEKREGTGKGKEGIELDKRSLDIISKASTIFFATRHFDNNTAYENESDIGLNHRGGNPGFVRVDKREKDTFVMLPDFSGNRFYQSLGNVQSDGVAGIVFPDFSTGDMLHITGEATNIFNEEANSLMPRTTLITQIRITSYTLLYNSLSLSMNSPEKLSPYNPPLRYLKWELEKMGRGAYAGGGSGEKKVASLVVIREVGSMVKEFTFRVKGNLENVRPGGYAIFDFKGAVNLPYMHMNPGQPQLVNDDLVRTWTISSSSSSSESTEISCMIKLNPSGLISPFLHSLKKVQLELGLIGVGGDFSCFPSEPNVVLPKKMVWVSGGIGITPFLSMYRAISSLPGAETDIFLYYSCRDDDLHLFFELLKDPNSVTSKVRLHGKVFHTQSPAFLSSLSFSPLELQKKLEEGKNWSFEKRRVMKEDLAGLNDFKKREVYVCGPGGLEERVVGWVEEIGVKGKQVHRENFSF</sequence>
<dbReference type="PANTHER" id="PTHR42815:SF2">
    <property type="entry name" value="FAD-BINDING, PUTATIVE (AFU_ORTHOLOGUE AFUA_6G07600)-RELATED"/>
    <property type="match status" value="1"/>
</dbReference>
<accession>A0A7S4P8V7</accession>
<organism evidence="2">
    <name type="scientific">Paramoeba aestuarina</name>
    <dbReference type="NCBI Taxonomy" id="180227"/>
    <lineage>
        <taxon>Eukaryota</taxon>
        <taxon>Amoebozoa</taxon>
        <taxon>Discosea</taxon>
        <taxon>Flabellinia</taxon>
        <taxon>Dactylopodida</taxon>
        <taxon>Paramoebidae</taxon>
        <taxon>Paramoeba</taxon>
    </lineage>
</organism>
<dbReference type="SUPFAM" id="SSF63380">
    <property type="entry name" value="Riboflavin synthase domain-like"/>
    <property type="match status" value="1"/>
</dbReference>
<name>A0A7S4P8V7_9EUKA</name>
<dbReference type="GO" id="GO:0016491">
    <property type="term" value="F:oxidoreductase activity"/>
    <property type="evidence" value="ECO:0007669"/>
    <property type="project" value="InterPro"/>
</dbReference>
<dbReference type="Pfam" id="PF00175">
    <property type="entry name" value="NAD_binding_1"/>
    <property type="match status" value="1"/>
</dbReference>
<protein>
    <recommendedName>
        <fullName evidence="1">Oxidoreductase FAD/NAD(P)-binding domain-containing protein</fullName>
    </recommendedName>
</protein>